<dbReference type="InterPro" id="IPR013149">
    <property type="entry name" value="ADH-like_C"/>
</dbReference>
<name>A0A2K8UG21_9GAMM</name>
<comment type="cofactor">
    <cofactor evidence="1">
        <name>Zn(2+)</name>
        <dbReference type="ChEBI" id="CHEBI:29105"/>
    </cofactor>
</comment>
<dbReference type="InterPro" id="IPR013154">
    <property type="entry name" value="ADH-like_N"/>
</dbReference>
<dbReference type="AlphaFoldDB" id="A0A2K8UG21"/>
<protein>
    <submittedName>
        <fullName evidence="8">Alcohol dehydrogenase</fullName>
    </submittedName>
</protein>
<dbReference type="Proteomes" id="UP000232638">
    <property type="component" value="Chromosome"/>
</dbReference>
<evidence type="ECO:0000259" key="6">
    <source>
        <dbReference type="Pfam" id="PF00107"/>
    </source>
</evidence>
<dbReference type="RefSeq" id="WP_100922167.1">
    <property type="nucleotide sequence ID" value="NZ_CP020370.1"/>
</dbReference>
<proteinExistence type="inferred from homology"/>
<dbReference type="KEGG" id="tsy:THSYN_28695"/>
<comment type="similarity">
    <text evidence="2">Belongs to the zinc-containing alcohol dehydrogenase family.</text>
</comment>
<dbReference type="Pfam" id="PF08240">
    <property type="entry name" value="ADH_N"/>
    <property type="match status" value="1"/>
</dbReference>
<feature type="domain" description="Alcohol dehydrogenase-like C-terminal" evidence="6">
    <location>
        <begin position="166"/>
        <end position="270"/>
    </location>
</feature>
<evidence type="ECO:0000256" key="2">
    <source>
        <dbReference type="ARBA" id="ARBA00008072"/>
    </source>
</evidence>
<dbReference type="PANTHER" id="PTHR43350:SF2">
    <property type="entry name" value="GROES-LIKE ZINC-BINDING ALCOHOL DEHYDROGENASE FAMILY PROTEIN"/>
    <property type="match status" value="1"/>
</dbReference>
<dbReference type="InterPro" id="IPR036291">
    <property type="entry name" value="NAD(P)-bd_dom_sf"/>
</dbReference>
<gene>
    <name evidence="8" type="ORF">THSYN_28695</name>
</gene>
<keyword evidence="4" id="KW-0862">Zinc</keyword>
<dbReference type="OrthoDB" id="9773078at2"/>
<dbReference type="Pfam" id="PF00107">
    <property type="entry name" value="ADH_zinc_N"/>
    <property type="match status" value="1"/>
</dbReference>
<dbReference type="InterPro" id="IPR011032">
    <property type="entry name" value="GroES-like_sf"/>
</dbReference>
<evidence type="ECO:0000313" key="9">
    <source>
        <dbReference type="Proteomes" id="UP000232638"/>
    </source>
</evidence>
<evidence type="ECO:0000313" key="8">
    <source>
        <dbReference type="EMBL" id="AUB84516.1"/>
    </source>
</evidence>
<dbReference type="GO" id="GO:0016491">
    <property type="term" value="F:oxidoreductase activity"/>
    <property type="evidence" value="ECO:0007669"/>
    <property type="project" value="UniProtKB-KW"/>
</dbReference>
<dbReference type="PANTHER" id="PTHR43350">
    <property type="entry name" value="NAD-DEPENDENT ALCOHOL DEHYDROGENASE"/>
    <property type="match status" value="1"/>
</dbReference>
<keyword evidence="9" id="KW-1185">Reference proteome</keyword>
<keyword evidence="3" id="KW-0479">Metal-binding</keyword>
<evidence type="ECO:0000259" key="7">
    <source>
        <dbReference type="Pfam" id="PF08240"/>
    </source>
</evidence>
<keyword evidence="5" id="KW-0560">Oxidoreductase</keyword>
<dbReference type="SUPFAM" id="SSF51735">
    <property type="entry name" value="NAD(P)-binding Rossmann-fold domains"/>
    <property type="match status" value="1"/>
</dbReference>
<accession>A0A2K8UG21</accession>
<dbReference type="EMBL" id="CP020370">
    <property type="protein sequence ID" value="AUB84516.1"/>
    <property type="molecule type" value="Genomic_DNA"/>
</dbReference>
<evidence type="ECO:0000256" key="3">
    <source>
        <dbReference type="ARBA" id="ARBA00022723"/>
    </source>
</evidence>
<dbReference type="GO" id="GO:0046872">
    <property type="term" value="F:metal ion binding"/>
    <property type="evidence" value="ECO:0007669"/>
    <property type="project" value="UniProtKB-KW"/>
</dbReference>
<dbReference type="Gene3D" id="3.90.180.10">
    <property type="entry name" value="Medium-chain alcohol dehydrogenases, catalytic domain"/>
    <property type="match status" value="1"/>
</dbReference>
<reference evidence="8 9" key="1">
    <citation type="submission" date="2017-03" db="EMBL/GenBank/DDBJ databases">
        <title>Complete genome sequence of Candidatus 'Thiodictyon syntrophicum' sp. nov. strain Cad16T, a photolithoautotroph purple sulfur bacterium isolated from an alpine meromictic lake.</title>
        <authorList>
            <person name="Luedin S.M."/>
            <person name="Pothier J.F."/>
            <person name="Danza F."/>
            <person name="Storelli N."/>
            <person name="Wittwer M."/>
            <person name="Tonolla M."/>
        </authorList>
    </citation>
    <scope>NUCLEOTIDE SEQUENCE [LARGE SCALE GENOMIC DNA]</scope>
    <source>
        <strain evidence="8 9">Cad16T</strain>
    </source>
</reference>
<dbReference type="CDD" id="cd08242">
    <property type="entry name" value="MDR_like"/>
    <property type="match status" value="1"/>
</dbReference>
<evidence type="ECO:0000256" key="5">
    <source>
        <dbReference type="ARBA" id="ARBA00023002"/>
    </source>
</evidence>
<organism evidence="8 9">
    <name type="scientific">Candidatus Thiodictyon syntrophicum</name>
    <dbReference type="NCBI Taxonomy" id="1166950"/>
    <lineage>
        <taxon>Bacteria</taxon>
        <taxon>Pseudomonadati</taxon>
        <taxon>Pseudomonadota</taxon>
        <taxon>Gammaproteobacteria</taxon>
        <taxon>Chromatiales</taxon>
        <taxon>Chromatiaceae</taxon>
        <taxon>Thiodictyon</taxon>
    </lineage>
</organism>
<sequence>MIGLWLADGRLTLRRDLPEPAPGPGESLIRPLLRGICSTDHQLVDGLYSFTGVPGHEFVGVVESGPPDLVGQCVVAEINLPCGQCPRCRGGLTKHCANRQAVGIHGRNGAFAEWLAVPTANLHLVPAGVTPEQAVFTEPLAAALEIQEQMAIGPADRVLVIGDGKLGQLIAQSLRPTGCRLVVLGRHPSKLDHLAQLGIATLSAPPSAPADFDVVVECTGTGAGFTLARTAVRPRGTIVLKSTYRGSVAVDLSAIVVDEVRLLGSRCGPFDRALALLAAGTLDLGYLIDSIYPLQDAVSAFARSRERGVGTGSV</sequence>
<dbReference type="Gene3D" id="3.40.50.720">
    <property type="entry name" value="NAD(P)-binding Rossmann-like Domain"/>
    <property type="match status" value="1"/>
</dbReference>
<evidence type="ECO:0000256" key="1">
    <source>
        <dbReference type="ARBA" id="ARBA00001947"/>
    </source>
</evidence>
<dbReference type="SUPFAM" id="SSF50129">
    <property type="entry name" value="GroES-like"/>
    <property type="match status" value="1"/>
</dbReference>
<evidence type="ECO:0000256" key="4">
    <source>
        <dbReference type="ARBA" id="ARBA00022833"/>
    </source>
</evidence>
<feature type="domain" description="Alcohol dehydrogenase-like N-terminal" evidence="7">
    <location>
        <begin position="23"/>
        <end position="126"/>
    </location>
</feature>